<dbReference type="Pfam" id="PF02652">
    <property type="entry name" value="Lactate_perm"/>
    <property type="match status" value="1"/>
</dbReference>
<dbReference type="GO" id="GO:0015295">
    <property type="term" value="F:solute:proton symporter activity"/>
    <property type="evidence" value="ECO:0007669"/>
    <property type="project" value="TreeGrafter"/>
</dbReference>
<evidence type="ECO:0000256" key="3">
    <source>
        <dbReference type="ARBA" id="ARBA00022475"/>
    </source>
</evidence>
<evidence type="ECO:0000256" key="7">
    <source>
        <dbReference type="SAM" id="Phobius"/>
    </source>
</evidence>
<feature type="transmembrane region" description="Helical" evidence="7">
    <location>
        <begin position="149"/>
        <end position="170"/>
    </location>
</feature>
<evidence type="ECO:0000256" key="1">
    <source>
        <dbReference type="ARBA" id="ARBA00004651"/>
    </source>
</evidence>
<protein>
    <submittedName>
        <fullName evidence="8">Lactate permease</fullName>
    </submittedName>
</protein>
<accession>A0A1N7G226</accession>
<sequence>MASALIARHRLSGETAEVSYMVSTLEILLAAIPLVLAGVLLVGFLWPATRAMPIAWVVAVLVGFFVWGMPADWIAAASIVGVMTAIQILWIVFGALLLLYTLMQAGAFDRINEGFAKISDDRRVQVILLGFFLATFIEGAAGFGTPAAVVAPLLLALGFPALAAVIAGLVGHIIAVTYGAVGTPIIIGIENPLATTESTNAAITDAGFTVQAYSVEVAVWAATYHALIGFVMPLFAVGMIVYFFGDQDERSLQPAWDVAPLALFSGIAFVVPYWLSAQISAEFPALVGAMVGGAIVVGALKAGYFVPDEEWDFPDQEEWPAHWVGTIEPGQASAPGVEQGASDGATSADGGLVASQMSLLRAWTPYILLVALLVITRVVEPLPAFLQGEAVEVAGTTITAHQLLFTTTWEGIFGTGLSGGIDWVYVPGFWLVLCALIAIPLYGMSGTQVKAAWAEAGEKLVAPFIALVFVIAMVQVMLQSGAHAEGVESMIFVLAQATANAVGPAYPFVAALIGALGAAMAGSNTVSNITFGGFQFEAASQLGLPTQLIVGAQAVGGAIGNLVAIHNVVAALATVGLVGQEGRVMRLNLIPLVYYAVGVGIVATVFSYVFFSGLF</sequence>
<keyword evidence="9" id="KW-1185">Reference proteome</keyword>
<evidence type="ECO:0000313" key="9">
    <source>
        <dbReference type="Proteomes" id="UP000185936"/>
    </source>
</evidence>
<evidence type="ECO:0000313" key="8">
    <source>
        <dbReference type="EMBL" id="SIS06618.1"/>
    </source>
</evidence>
<keyword evidence="2" id="KW-0813">Transport</keyword>
<feature type="transmembrane region" description="Helical" evidence="7">
    <location>
        <begin position="224"/>
        <end position="244"/>
    </location>
</feature>
<dbReference type="PANTHER" id="PTHR30003">
    <property type="entry name" value="L-LACTATE PERMEASE"/>
    <property type="match status" value="1"/>
</dbReference>
<feature type="transmembrane region" description="Helical" evidence="7">
    <location>
        <begin position="256"/>
        <end position="276"/>
    </location>
</feature>
<feature type="transmembrane region" description="Helical" evidence="7">
    <location>
        <begin position="27"/>
        <end position="46"/>
    </location>
</feature>
<feature type="transmembrane region" description="Helical" evidence="7">
    <location>
        <begin position="558"/>
        <end position="580"/>
    </location>
</feature>
<feature type="transmembrane region" description="Helical" evidence="7">
    <location>
        <begin position="592"/>
        <end position="611"/>
    </location>
</feature>
<feature type="transmembrane region" description="Helical" evidence="7">
    <location>
        <begin position="76"/>
        <end position="103"/>
    </location>
</feature>
<dbReference type="GO" id="GO:0015129">
    <property type="term" value="F:lactate transmembrane transporter activity"/>
    <property type="evidence" value="ECO:0007669"/>
    <property type="project" value="InterPro"/>
</dbReference>
<keyword evidence="5 7" id="KW-1133">Transmembrane helix</keyword>
<dbReference type="Proteomes" id="UP000185936">
    <property type="component" value="Unassembled WGS sequence"/>
</dbReference>
<reference evidence="9" key="1">
    <citation type="submission" date="2017-01" db="EMBL/GenBank/DDBJ databases">
        <authorList>
            <person name="Varghese N."/>
            <person name="Submissions S."/>
        </authorList>
    </citation>
    <scope>NUCLEOTIDE SEQUENCE [LARGE SCALE GENOMIC DNA]</scope>
    <source>
        <strain evidence="9">type strain: HArc-</strain>
    </source>
</reference>
<evidence type="ECO:0000256" key="5">
    <source>
        <dbReference type="ARBA" id="ARBA00022989"/>
    </source>
</evidence>
<organism evidence="8 9">
    <name type="scientific">Natronorubrum thiooxidans</name>
    <dbReference type="NCBI Taxonomy" id="308853"/>
    <lineage>
        <taxon>Archaea</taxon>
        <taxon>Methanobacteriati</taxon>
        <taxon>Methanobacteriota</taxon>
        <taxon>Stenosarchaea group</taxon>
        <taxon>Halobacteria</taxon>
        <taxon>Halobacteriales</taxon>
        <taxon>Natrialbaceae</taxon>
        <taxon>Natronorubrum</taxon>
    </lineage>
</organism>
<feature type="transmembrane region" description="Helical" evidence="7">
    <location>
        <begin position="423"/>
        <end position="441"/>
    </location>
</feature>
<evidence type="ECO:0000256" key="4">
    <source>
        <dbReference type="ARBA" id="ARBA00022692"/>
    </source>
</evidence>
<feature type="transmembrane region" description="Helical" evidence="7">
    <location>
        <begin position="461"/>
        <end position="478"/>
    </location>
</feature>
<evidence type="ECO:0000256" key="6">
    <source>
        <dbReference type="ARBA" id="ARBA00023136"/>
    </source>
</evidence>
<keyword evidence="3" id="KW-1003">Cell membrane</keyword>
<keyword evidence="4 7" id="KW-0812">Transmembrane</keyword>
<feature type="transmembrane region" description="Helical" evidence="7">
    <location>
        <begin position="124"/>
        <end position="143"/>
    </location>
</feature>
<feature type="transmembrane region" description="Helical" evidence="7">
    <location>
        <begin position="53"/>
        <end position="70"/>
    </location>
</feature>
<dbReference type="AlphaFoldDB" id="A0A1N7G226"/>
<gene>
    <name evidence="8" type="ORF">SAMN05421752_109137</name>
</gene>
<dbReference type="InterPro" id="IPR003804">
    <property type="entry name" value="Lactate_perm"/>
</dbReference>
<dbReference type="PANTHER" id="PTHR30003:SF0">
    <property type="entry name" value="GLYCOLATE PERMEASE GLCA-RELATED"/>
    <property type="match status" value="1"/>
</dbReference>
<name>A0A1N7G226_9EURY</name>
<dbReference type="EMBL" id="FTNR01000009">
    <property type="protein sequence ID" value="SIS06618.1"/>
    <property type="molecule type" value="Genomic_DNA"/>
</dbReference>
<evidence type="ECO:0000256" key="2">
    <source>
        <dbReference type="ARBA" id="ARBA00022448"/>
    </source>
</evidence>
<dbReference type="STRING" id="308853.SAMN05421752_109137"/>
<comment type="subcellular location">
    <subcellularLocation>
        <location evidence="1">Cell membrane</location>
        <topology evidence="1">Multi-pass membrane protein</topology>
    </subcellularLocation>
</comment>
<proteinExistence type="predicted"/>
<feature type="transmembrane region" description="Helical" evidence="7">
    <location>
        <begin position="283"/>
        <end position="306"/>
    </location>
</feature>
<feature type="transmembrane region" description="Helical" evidence="7">
    <location>
        <begin position="490"/>
        <end position="516"/>
    </location>
</feature>
<feature type="transmembrane region" description="Helical" evidence="7">
    <location>
        <begin position="362"/>
        <end position="379"/>
    </location>
</feature>
<keyword evidence="6 7" id="KW-0472">Membrane</keyword>
<dbReference type="GO" id="GO:0005886">
    <property type="term" value="C:plasma membrane"/>
    <property type="evidence" value="ECO:0007669"/>
    <property type="project" value="UniProtKB-SubCell"/>
</dbReference>